<dbReference type="EMBL" id="PGGS01000199">
    <property type="protein sequence ID" value="PNH07088.1"/>
    <property type="molecule type" value="Genomic_DNA"/>
</dbReference>
<sequence>MGEQTHAHALARHISDPTSPPVGVVLLAALEVLEVRGIYPAAENVVEGGEQPKGSGPAHRRRRTRAAVQATSTGTIPWELSSATSHAVRPGRRDTAAATTSRVASSSTKREPCGPPPVASTTDPAPTTTRAASGGTAPSGAAAASSTPVTPPPPSAEVKKTVGESYDKAAALLEDYDAWRLVRSGVLKQMGGGQRGQGARGAGSDTGDEGR</sequence>
<feature type="compositionally biased region" description="Gly residues" evidence="1">
    <location>
        <begin position="190"/>
        <end position="201"/>
    </location>
</feature>
<organism evidence="2 3">
    <name type="scientific">Tetrabaena socialis</name>
    <dbReference type="NCBI Taxonomy" id="47790"/>
    <lineage>
        <taxon>Eukaryota</taxon>
        <taxon>Viridiplantae</taxon>
        <taxon>Chlorophyta</taxon>
        <taxon>core chlorophytes</taxon>
        <taxon>Chlorophyceae</taxon>
        <taxon>CS clade</taxon>
        <taxon>Chlamydomonadales</taxon>
        <taxon>Tetrabaenaceae</taxon>
        <taxon>Tetrabaena</taxon>
    </lineage>
</organism>
<dbReference type="AlphaFoldDB" id="A0A2J8A3L0"/>
<gene>
    <name evidence="2" type="ORF">TSOC_006494</name>
</gene>
<keyword evidence="3" id="KW-1185">Reference proteome</keyword>
<comment type="caution">
    <text evidence="2">The sequence shown here is derived from an EMBL/GenBank/DDBJ whole genome shotgun (WGS) entry which is preliminary data.</text>
</comment>
<name>A0A2J8A3L0_9CHLO</name>
<feature type="region of interest" description="Disordered" evidence="1">
    <location>
        <begin position="188"/>
        <end position="211"/>
    </location>
</feature>
<evidence type="ECO:0000313" key="2">
    <source>
        <dbReference type="EMBL" id="PNH07088.1"/>
    </source>
</evidence>
<evidence type="ECO:0000256" key="1">
    <source>
        <dbReference type="SAM" id="MobiDB-lite"/>
    </source>
</evidence>
<evidence type="ECO:0000313" key="3">
    <source>
        <dbReference type="Proteomes" id="UP000236333"/>
    </source>
</evidence>
<feature type="compositionally biased region" description="Low complexity" evidence="1">
    <location>
        <begin position="119"/>
        <end position="148"/>
    </location>
</feature>
<feature type="region of interest" description="Disordered" evidence="1">
    <location>
        <begin position="46"/>
        <end position="160"/>
    </location>
</feature>
<feature type="compositionally biased region" description="Low complexity" evidence="1">
    <location>
        <begin position="96"/>
        <end position="107"/>
    </location>
</feature>
<accession>A0A2J8A3L0</accession>
<dbReference type="Proteomes" id="UP000236333">
    <property type="component" value="Unassembled WGS sequence"/>
</dbReference>
<reference evidence="2 3" key="1">
    <citation type="journal article" date="2017" name="Mol. Biol. Evol.">
        <title>The 4-celled Tetrabaena socialis nuclear genome reveals the essential components for genetic control of cell number at the origin of multicellularity in the volvocine lineage.</title>
        <authorList>
            <person name="Featherston J."/>
            <person name="Arakaki Y."/>
            <person name="Hanschen E.R."/>
            <person name="Ferris P.J."/>
            <person name="Michod R.E."/>
            <person name="Olson B.J.S.C."/>
            <person name="Nozaki H."/>
            <person name="Durand P.M."/>
        </authorList>
    </citation>
    <scope>NUCLEOTIDE SEQUENCE [LARGE SCALE GENOMIC DNA]</scope>
    <source>
        <strain evidence="2 3">NIES-571</strain>
    </source>
</reference>
<protein>
    <submittedName>
        <fullName evidence="2">Uncharacterized protein</fullName>
    </submittedName>
</protein>
<feature type="compositionally biased region" description="Polar residues" evidence="1">
    <location>
        <begin position="69"/>
        <end position="85"/>
    </location>
</feature>
<proteinExistence type="predicted"/>